<dbReference type="GO" id="GO:0005634">
    <property type="term" value="C:nucleus"/>
    <property type="evidence" value="ECO:0007669"/>
    <property type="project" value="TreeGrafter"/>
</dbReference>
<organism evidence="3 4">
    <name type="scientific">Cytospora leucostoma</name>
    <dbReference type="NCBI Taxonomy" id="1230097"/>
    <lineage>
        <taxon>Eukaryota</taxon>
        <taxon>Fungi</taxon>
        <taxon>Dikarya</taxon>
        <taxon>Ascomycota</taxon>
        <taxon>Pezizomycotina</taxon>
        <taxon>Sordariomycetes</taxon>
        <taxon>Sordariomycetidae</taxon>
        <taxon>Diaporthales</taxon>
        <taxon>Cytosporaceae</taxon>
        <taxon>Cytospora</taxon>
    </lineage>
</organism>
<feature type="compositionally biased region" description="Basic and acidic residues" evidence="1">
    <location>
        <begin position="66"/>
        <end position="84"/>
    </location>
</feature>
<dbReference type="InParanoid" id="A0A423XMJ0"/>
<gene>
    <name evidence="3" type="ORF">VPNG_00974</name>
</gene>
<sequence>MPTRPASGTPRMGSVVVEAMAGGTLTFQPKKLHPFFTAPRSLQQDPDVATPAAPATAAEPPISLDTSERPETKNDMEAPEDDTRHRKRRKKAEDVDQDWDDAKRPRRGRKKANPQGTTIMNHFPRIHDDNPDETSKELAAARDETRNPDTSSLAVPVAEDDAITGVAPFEVSKPETEHKKSEQNTPPKKMLLFNRKTGTIGSPPKPKGSEGLKEQEHTEDTVGAKKKTTPKGMRRSARIARVKYGRDDASRVRIGAQIDDILNGSVAPLTRRKKRTSPRGIKPAQDTEPQENEDTQKQETHPFFIDKSKKMTTASTTSDSLKSGPVKLKPAPSPTTRPRIFTSTPISPKKTKFNGPNKPFPQFGLKSLGLKTPGARVPAWPWKDMVHVRGEDASLIRTHPTSYTPLPARKSKGNTTYIPPEEIILYQYTSKLRISEAVDAVKNTDTENFLPPPPELRLPQKHFESGLKLEKRILPEIKNINHASLERLRGLLATSLSAFDKYQCESTSWAHKYSPASAVEVLQYGKEAFLLRDWLQALKVQSVHTGDGNAKSRRSPPPKKKRKKNKLDDFIVDSDEEANQMGEVSDPEEEDWSPDRRGGKKTVIRAGDTVAKDSKNALRLTNTVVISGPHGCGKTSAVYAIAKELDFEVFEINSGSRRSGKDVLEKIGDMTRNHLVQHQQVEGPAVEAAIDEDEIAQDIESGKQATMNTFFKPKAATKPAEPKKKGRKEEPAKSEQRKLASKHQKQSLILLDEIDILYEEDKQFWSTVVGLIAQSKRPFILTCNDENLVPLQTLNLHGIFRFSTPPTDLAVDRLLMIAACEGHALSRNAVQALFEARQQDLRACLMDLNYWCQIGVGDRRSGVDWYYPRWPKGVDIDNDGNVIRVVSQDTYTEGMGWLAHDVLRAEEADTQELEQELLRETWDYWQLDLGNWQDSLDLASWAKKADTAFSRQDRLSILEKYDDFTNAMSAADLFSATEFASRHEEAIDCTLPDMTAKARDDFILGRQLLDAPVSSTYDSLAISLPMHLKRLARSDLRSSHPSPELYEPTEDSVISRIRQHASRSSMRPPISRDDFSLAFDPVAASEKATAGSSLDMSVFDGTLSCIALDVGPYVRGIVAYDSELQKQRLKKSNLLSKGGTKRMRNTRAAHAALEGGSRSSTRPDKWFKANVNGFLVMQTAGEGWAEALREETKADSDRSSEVSSRVRGSACRVLCDDDDSSDELGSSIGPSSADVDVD</sequence>
<feature type="region of interest" description="Disordered" evidence="1">
    <location>
        <begin position="1215"/>
        <end position="1238"/>
    </location>
</feature>
<dbReference type="Gene3D" id="3.40.50.300">
    <property type="entry name" value="P-loop containing nucleotide triphosphate hydrolases"/>
    <property type="match status" value="1"/>
</dbReference>
<accession>A0A423XMJ0</accession>
<feature type="compositionally biased region" description="Basic residues" evidence="1">
    <location>
        <begin position="551"/>
        <end position="565"/>
    </location>
</feature>
<feature type="compositionally biased region" description="Basic and acidic residues" evidence="1">
    <location>
        <begin position="125"/>
        <end position="147"/>
    </location>
</feature>
<dbReference type="InterPro" id="IPR003593">
    <property type="entry name" value="AAA+_ATPase"/>
</dbReference>
<evidence type="ECO:0000313" key="3">
    <source>
        <dbReference type="EMBL" id="ROW17685.1"/>
    </source>
</evidence>
<dbReference type="GO" id="GO:0005524">
    <property type="term" value="F:ATP binding"/>
    <property type="evidence" value="ECO:0007669"/>
    <property type="project" value="InterPro"/>
</dbReference>
<dbReference type="InterPro" id="IPR027417">
    <property type="entry name" value="P-loop_NTPase"/>
</dbReference>
<feature type="region of interest" description="Disordered" evidence="1">
    <location>
        <begin position="708"/>
        <end position="740"/>
    </location>
</feature>
<dbReference type="InterPro" id="IPR003959">
    <property type="entry name" value="ATPase_AAA_core"/>
</dbReference>
<dbReference type="PANTHER" id="PTHR23389:SF21">
    <property type="entry name" value="ATPASE FAMILY AAA DOMAIN-CONTAINING PROTEIN 5"/>
    <property type="match status" value="1"/>
</dbReference>
<protein>
    <recommendedName>
        <fullName evidence="2">AAA+ ATPase domain-containing protein</fullName>
    </recommendedName>
</protein>
<feature type="domain" description="AAA+ ATPase" evidence="2">
    <location>
        <begin position="620"/>
        <end position="815"/>
    </location>
</feature>
<proteinExistence type="predicted"/>
<dbReference type="Proteomes" id="UP000285146">
    <property type="component" value="Unassembled WGS sequence"/>
</dbReference>
<dbReference type="STRING" id="1230097.A0A423XMJ0"/>
<feature type="compositionally biased region" description="Basic and acidic residues" evidence="1">
    <location>
        <begin position="294"/>
        <end position="309"/>
    </location>
</feature>
<name>A0A423XMJ0_9PEZI</name>
<comment type="caution">
    <text evidence="3">The sequence shown here is derived from an EMBL/GenBank/DDBJ whole genome shotgun (WGS) entry which is preliminary data.</text>
</comment>
<feature type="compositionally biased region" description="Basic residues" evidence="1">
    <location>
        <begin position="224"/>
        <end position="243"/>
    </location>
</feature>
<dbReference type="GO" id="GO:0003677">
    <property type="term" value="F:DNA binding"/>
    <property type="evidence" value="ECO:0007669"/>
    <property type="project" value="TreeGrafter"/>
</dbReference>
<reference evidence="3 4" key="1">
    <citation type="submission" date="2015-09" db="EMBL/GenBank/DDBJ databases">
        <title>Host preference determinants of Valsa canker pathogens revealed by comparative genomics.</title>
        <authorList>
            <person name="Yin Z."/>
            <person name="Huang L."/>
        </authorList>
    </citation>
    <scope>NUCLEOTIDE SEQUENCE [LARGE SCALE GENOMIC DNA]</scope>
    <source>
        <strain evidence="3 4">SXYLt</strain>
    </source>
</reference>
<feature type="compositionally biased region" description="Low complexity" evidence="1">
    <location>
        <begin position="49"/>
        <end position="61"/>
    </location>
</feature>
<dbReference type="Pfam" id="PF00004">
    <property type="entry name" value="AAA"/>
    <property type="match status" value="1"/>
</dbReference>
<feature type="compositionally biased region" description="Basic and acidic residues" evidence="1">
    <location>
        <begin position="172"/>
        <end position="182"/>
    </location>
</feature>
<feature type="compositionally biased region" description="Basic and acidic residues" evidence="1">
    <location>
        <begin position="720"/>
        <end position="738"/>
    </location>
</feature>
<evidence type="ECO:0000259" key="2">
    <source>
        <dbReference type="SMART" id="SM00382"/>
    </source>
</evidence>
<evidence type="ECO:0000313" key="4">
    <source>
        <dbReference type="Proteomes" id="UP000285146"/>
    </source>
</evidence>
<dbReference type="AlphaFoldDB" id="A0A423XMJ0"/>
<feature type="compositionally biased region" description="Basic and acidic residues" evidence="1">
    <location>
        <begin position="207"/>
        <end position="223"/>
    </location>
</feature>
<feature type="region of interest" description="Disordered" evidence="1">
    <location>
        <begin position="36"/>
        <end position="360"/>
    </location>
</feature>
<dbReference type="GO" id="GO:0016887">
    <property type="term" value="F:ATP hydrolysis activity"/>
    <property type="evidence" value="ECO:0007669"/>
    <property type="project" value="InterPro"/>
</dbReference>
<dbReference type="OrthoDB" id="9996895at2759"/>
<dbReference type="CDD" id="cd00009">
    <property type="entry name" value="AAA"/>
    <property type="match status" value="1"/>
</dbReference>
<dbReference type="PANTHER" id="PTHR23389">
    <property type="entry name" value="CHROMOSOME TRANSMISSION FIDELITY FACTOR 18"/>
    <property type="match status" value="1"/>
</dbReference>
<dbReference type="EMBL" id="LKEB01000002">
    <property type="protein sequence ID" value="ROW17685.1"/>
    <property type="molecule type" value="Genomic_DNA"/>
</dbReference>
<dbReference type="SUPFAM" id="SSF52540">
    <property type="entry name" value="P-loop containing nucleoside triphosphate hydrolases"/>
    <property type="match status" value="1"/>
</dbReference>
<feature type="region of interest" description="Disordered" evidence="1">
    <location>
        <begin position="543"/>
        <end position="602"/>
    </location>
</feature>
<dbReference type="SMART" id="SM00382">
    <property type="entry name" value="AAA"/>
    <property type="match status" value="1"/>
</dbReference>
<evidence type="ECO:0000256" key="1">
    <source>
        <dbReference type="SAM" id="MobiDB-lite"/>
    </source>
</evidence>
<keyword evidence="4" id="KW-1185">Reference proteome</keyword>
<feature type="compositionally biased region" description="Low complexity" evidence="1">
    <location>
        <begin position="311"/>
        <end position="320"/>
    </location>
</feature>